<feature type="compositionally biased region" description="Basic and acidic residues" evidence="1">
    <location>
        <begin position="135"/>
        <end position="161"/>
    </location>
</feature>
<proteinExistence type="predicted"/>
<dbReference type="AlphaFoldDB" id="A0A371D2R5"/>
<evidence type="ECO:0000313" key="3">
    <source>
        <dbReference type="Proteomes" id="UP000256964"/>
    </source>
</evidence>
<protein>
    <submittedName>
        <fullName evidence="2">Uncharacterized protein</fullName>
    </submittedName>
</protein>
<dbReference type="EMBL" id="KZ857423">
    <property type="protein sequence ID" value="RDX46836.1"/>
    <property type="molecule type" value="Genomic_DNA"/>
</dbReference>
<evidence type="ECO:0000256" key="1">
    <source>
        <dbReference type="SAM" id="MobiDB-lite"/>
    </source>
</evidence>
<gene>
    <name evidence="2" type="ORF">OH76DRAFT_804489</name>
</gene>
<sequence length="174" mass="19264">MLLTRTCVKLYAPSPRYARTPPPKTPLWPVGPEAHWPTSTRRLPPYPDICAPRRWARPRTALLRAGPGRHSVQYPGHYSNALPRPGAGHARAVPTSPSLPVPVPSWLLDSDRCHARNRTGLHGAVRSYGSLRRADSECCDGAGRRRGDEKQRSRDVREQRKGARTGVDSAGIQN</sequence>
<keyword evidence="3" id="KW-1185">Reference proteome</keyword>
<name>A0A371D2R5_9APHY</name>
<accession>A0A371D2R5</accession>
<evidence type="ECO:0000313" key="2">
    <source>
        <dbReference type="EMBL" id="RDX46836.1"/>
    </source>
</evidence>
<organism evidence="2 3">
    <name type="scientific">Lentinus brumalis</name>
    <dbReference type="NCBI Taxonomy" id="2498619"/>
    <lineage>
        <taxon>Eukaryota</taxon>
        <taxon>Fungi</taxon>
        <taxon>Dikarya</taxon>
        <taxon>Basidiomycota</taxon>
        <taxon>Agaricomycotina</taxon>
        <taxon>Agaricomycetes</taxon>
        <taxon>Polyporales</taxon>
        <taxon>Polyporaceae</taxon>
        <taxon>Lentinus</taxon>
    </lineage>
</organism>
<dbReference type="Proteomes" id="UP000256964">
    <property type="component" value="Unassembled WGS sequence"/>
</dbReference>
<reference evidence="2 3" key="1">
    <citation type="journal article" date="2018" name="Biotechnol. Biofuels">
        <title>Integrative visual omics of the white-rot fungus Polyporus brumalis exposes the biotechnological potential of its oxidative enzymes for delignifying raw plant biomass.</title>
        <authorList>
            <person name="Miyauchi S."/>
            <person name="Rancon A."/>
            <person name="Drula E."/>
            <person name="Hage H."/>
            <person name="Chaduli D."/>
            <person name="Favel A."/>
            <person name="Grisel S."/>
            <person name="Henrissat B."/>
            <person name="Herpoel-Gimbert I."/>
            <person name="Ruiz-Duenas F.J."/>
            <person name="Chevret D."/>
            <person name="Hainaut M."/>
            <person name="Lin J."/>
            <person name="Wang M."/>
            <person name="Pangilinan J."/>
            <person name="Lipzen A."/>
            <person name="Lesage-Meessen L."/>
            <person name="Navarro D."/>
            <person name="Riley R."/>
            <person name="Grigoriev I.V."/>
            <person name="Zhou S."/>
            <person name="Raouche S."/>
            <person name="Rosso M.N."/>
        </authorList>
    </citation>
    <scope>NUCLEOTIDE SEQUENCE [LARGE SCALE GENOMIC DNA]</scope>
    <source>
        <strain evidence="2 3">BRFM 1820</strain>
    </source>
</reference>
<feature type="region of interest" description="Disordered" evidence="1">
    <location>
        <begin position="135"/>
        <end position="174"/>
    </location>
</feature>